<dbReference type="Gene3D" id="1.10.630.10">
    <property type="entry name" value="Cytochrome P450"/>
    <property type="match status" value="1"/>
</dbReference>
<evidence type="ECO:0000256" key="13">
    <source>
        <dbReference type="ARBA" id="ARBA00023033"/>
    </source>
</evidence>
<keyword evidence="8 16" id="KW-0274">FAD</keyword>
<dbReference type="Proteomes" id="UP001610446">
    <property type="component" value="Unassembled WGS sequence"/>
</dbReference>
<feature type="domain" description="Flavodoxin-like" evidence="18">
    <location>
        <begin position="499"/>
        <end position="639"/>
    </location>
</feature>
<evidence type="ECO:0000256" key="3">
    <source>
        <dbReference type="ARBA" id="ARBA00022448"/>
    </source>
</evidence>
<keyword evidence="10 16" id="KW-0249">Electron transport</keyword>
<sequence>MSQTIPQPPSLPLLGNVHNIDLHSPLQSFEHLAARYGDIFKLRILGTETIFIASHRLFRELCDDKRFQKSLPPPLLQLRHAVSSGLFTAFEGEHEWGVAHRILAPAFGPLNVQSMFVEMHEICSQLVLKWSRLDDGESIDVAADFTRLTLDSIALCAMDTRFNSFYSNELHPFVHAMVEVLVESGQRSNRPPIANALMKSATRKYEENIELMKQIARTVLDRRRREPSDKKDLLNALICGRDPKTGESMSDDSIINNMITFLIAGHETTSGLLSFTLYLLVKNPDTYRKAQAEVDKVVGGTMIKFEHISKLKYVQACLRESLRLYPTAPAFSREVSGPTDEVIGNGEYRIPKGVSVICLLGAIQRDHAIYGPGAELFKPERMLDEAFKNLPGDAWKPFGTGPRACIGRPFAWQEAILALAMVLQNFDMRLVDPSYELQIVQTLTIKPNDLLLYKRSRGDHRPGQLERRLFGESAPAPSQAQNNGNAVLSERPKAEAKPLTVLYGSNTGTCEGLAQGLANRAVAHGFTASIGPMDSAIDRLPSGPPVVIVTASFEGAPADNASQFMEWVKNSQGQDLRGVEYAVFGCGHRDWASTYQKIPKELDTILEKRGATRLVERGESDVSAGTVLDDFDGWADTTLWPALSNKSEPQSGEDFNGLDVEITPSTRVSSLRHNVSEARVEQVAILSGTGVREKRSITFRLPSRMTYSAGDYLNVLPLNPPETVNRVLKRFGLPWDAEITIQPTSHTSLPVSDQWPLAQLLSQYVELGSPASKKSVLGIARLSEGSMASKALRELAADHSSPPESVLDILERYPDLVCPFGFFLSLLPPMRMRRYSISSSPLVDPTLASVTYGVVNEPISTRPESRFLGVTTNYLKRLETGSIAQISVKKSHYSFHLPSDTQQPVIMVCAGTGIAPFRGFVEERAEKVRLGKTLGPALLFVGCKNSHSDRLYAAEFEEWQRIGAVEVFYAFSQEPEASDGAKYVQHRIYAERSRFVQLLLGGGRVYVCGSSQLGNAINEICKRVMLEYQTEAGSNMKNEDVETWFDELKIQGRWSSDVFN</sequence>
<evidence type="ECO:0000256" key="16">
    <source>
        <dbReference type="PIRNR" id="PIRNR000209"/>
    </source>
</evidence>
<evidence type="ECO:0000313" key="20">
    <source>
        <dbReference type="EMBL" id="KAL2845469.1"/>
    </source>
</evidence>
<evidence type="ECO:0000256" key="4">
    <source>
        <dbReference type="ARBA" id="ARBA00022617"/>
    </source>
</evidence>
<organism evidence="20 21">
    <name type="scientific">Aspergillus pseudoustus</name>
    <dbReference type="NCBI Taxonomy" id="1810923"/>
    <lineage>
        <taxon>Eukaryota</taxon>
        <taxon>Fungi</taxon>
        <taxon>Dikarya</taxon>
        <taxon>Ascomycota</taxon>
        <taxon>Pezizomycotina</taxon>
        <taxon>Eurotiomycetes</taxon>
        <taxon>Eurotiomycetidae</taxon>
        <taxon>Eurotiales</taxon>
        <taxon>Aspergillaceae</taxon>
        <taxon>Aspergillus</taxon>
        <taxon>Aspergillus subgen. Nidulantes</taxon>
    </lineage>
</organism>
<keyword evidence="13 16" id="KW-0503">Monooxygenase</keyword>
<comment type="caution">
    <text evidence="20">The sequence shown here is derived from an EMBL/GenBank/DDBJ whole genome shotgun (WGS) entry which is preliminary data.</text>
</comment>
<evidence type="ECO:0000256" key="11">
    <source>
        <dbReference type="ARBA" id="ARBA00023002"/>
    </source>
</evidence>
<dbReference type="Pfam" id="PF00067">
    <property type="entry name" value="p450"/>
    <property type="match status" value="1"/>
</dbReference>
<dbReference type="EC" id="1.14.14.1" evidence="16"/>
<dbReference type="EC" id="1.6.2.4" evidence="16"/>
<dbReference type="Pfam" id="PF00258">
    <property type="entry name" value="Flavodoxin_1"/>
    <property type="match status" value="1"/>
</dbReference>
<dbReference type="CDD" id="cd11068">
    <property type="entry name" value="CYP120A1"/>
    <property type="match status" value="1"/>
</dbReference>
<keyword evidence="4 16" id="KW-0349">Heme</keyword>
<feature type="compositionally biased region" description="Polar residues" evidence="17">
    <location>
        <begin position="476"/>
        <end position="486"/>
    </location>
</feature>
<dbReference type="InterPro" id="IPR023173">
    <property type="entry name" value="NADPH_Cyt_P450_Rdtase_alpha"/>
</dbReference>
<dbReference type="InterPro" id="IPR017972">
    <property type="entry name" value="Cyt_P450_CS"/>
</dbReference>
<name>A0ABR4JZH4_9EURO</name>
<keyword evidence="21" id="KW-1185">Reference proteome</keyword>
<dbReference type="InterPro" id="IPR001128">
    <property type="entry name" value="Cyt_P450"/>
</dbReference>
<evidence type="ECO:0000256" key="1">
    <source>
        <dbReference type="ARBA" id="ARBA00001971"/>
    </source>
</evidence>
<dbReference type="InterPro" id="IPR008254">
    <property type="entry name" value="Flavodoxin/NO_synth"/>
</dbReference>
<evidence type="ECO:0000256" key="9">
    <source>
        <dbReference type="ARBA" id="ARBA00022857"/>
    </source>
</evidence>
<evidence type="ECO:0000256" key="6">
    <source>
        <dbReference type="ARBA" id="ARBA00022643"/>
    </source>
</evidence>
<dbReference type="InterPro" id="IPR039261">
    <property type="entry name" value="FNR_nucleotide-bd"/>
</dbReference>
<dbReference type="PIRSF" id="PIRSF000209">
    <property type="entry name" value="Bifunctional_P450_P450R"/>
    <property type="match status" value="1"/>
</dbReference>
<evidence type="ECO:0000259" key="18">
    <source>
        <dbReference type="PROSITE" id="PS50902"/>
    </source>
</evidence>
<dbReference type="Gene3D" id="3.40.50.360">
    <property type="match status" value="1"/>
</dbReference>
<evidence type="ECO:0000313" key="21">
    <source>
        <dbReference type="Proteomes" id="UP001610446"/>
    </source>
</evidence>
<evidence type="ECO:0000256" key="15">
    <source>
        <dbReference type="ARBA" id="ARBA00049342"/>
    </source>
</evidence>
<accession>A0ABR4JZH4</accession>
<evidence type="ECO:0000256" key="7">
    <source>
        <dbReference type="ARBA" id="ARBA00022723"/>
    </source>
</evidence>
<dbReference type="InterPro" id="IPR002401">
    <property type="entry name" value="Cyt_P450_E_grp-I"/>
</dbReference>
<dbReference type="SUPFAM" id="SSF63380">
    <property type="entry name" value="Riboflavin synthase domain-like"/>
    <property type="match status" value="1"/>
</dbReference>
<dbReference type="PROSITE" id="PS51384">
    <property type="entry name" value="FAD_FR"/>
    <property type="match status" value="1"/>
</dbReference>
<evidence type="ECO:0000256" key="14">
    <source>
        <dbReference type="ARBA" id="ARBA00047827"/>
    </source>
</evidence>
<dbReference type="PANTHER" id="PTHR19384:SF127">
    <property type="entry name" value="BIFUNCTIONAL CYTOCHROME P450_NADPH--P450 REDUCTASE"/>
    <property type="match status" value="1"/>
</dbReference>
<dbReference type="Gene3D" id="3.40.50.80">
    <property type="entry name" value="Nucleotide-binding domain of ferredoxin-NADP reductase (FNR) module"/>
    <property type="match status" value="1"/>
</dbReference>
<evidence type="ECO:0000256" key="12">
    <source>
        <dbReference type="ARBA" id="ARBA00023004"/>
    </source>
</evidence>
<dbReference type="SUPFAM" id="SSF52218">
    <property type="entry name" value="Flavoproteins"/>
    <property type="match status" value="1"/>
</dbReference>
<comment type="cofactor">
    <cofactor evidence="1 16">
        <name>heme</name>
        <dbReference type="ChEBI" id="CHEBI:30413"/>
    </cofactor>
</comment>
<dbReference type="Gene3D" id="2.40.30.10">
    <property type="entry name" value="Translation factors"/>
    <property type="match status" value="1"/>
</dbReference>
<evidence type="ECO:0000256" key="10">
    <source>
        <dbReference type="ARBA" id="ARBA00022982"/>
    </source>
</evidence>
<dbReference type="PROSITE" id="PS50902">
    <property type="entry name" value="FLAVODOXIN_LIKE"/>
    <property type="match status" value="1"/>
</dbReference>
<keyword evidence="5 16" id="KW-0285">Flavoprotein</keyword>
<dbReference type="CDD" id="cd06206">
    <property type="entry name" value="bifunctional_CYPOR"/>
    <property type="match status" value="1"/>
</dbReference>
<protein>
    <recommendedName>
        <fullName evidence="16">Bifunctional cytochrome P450/NADPH--P450 reductase</fullName>
    </recommendedName>
    <domain>
        <recommendedName>
            <fullName evidence="16">Cytochrome P450</fullName>
            <ecNumber evidence="16">1.14.14.1</ecNumber>
        </recommendedName>
    </domain>
    <domain>
        <recommendedName>
            <fullName evidence="16">NADPH--cytochrome P450 reductase</fullName>
            <ecNumber evidence="16">1.6.2.4</ecNumber>
        </recommendedName>
    </domain>
</protein>
<gene>
    <name evidence="20" type="ORF">BJY01DRAFT_181467</name>
</gene>
<keyword evidence="6 16" id="KW-0288">FMN</keyword>
<dbReference type="SUPFAM" id="SSF52343">
    <property type="entry name" value="Ferredoxin reductase-like, C-terminal NADP-linked domain"/>
    <property type="match status" value="1"/>
</dbReference>
<keyword evidence="3 16" id="KW-0813">Transport</keyword>
<dbReference type="PRINTS" id="PR00463">
    <property type="entry name" value="EP450I"/>
</dbReference>
<dbReference type="Pfam" id="PF00175">
    <property type="entry name" value="NAD_binding_1"/>
    <property type="match status" value="1"/>
</dbReference>
<dbReference type="InterPro" id="IPR029039">
    <property type="entry name" value="Flavoprotein-like_sf"/>
</dbReference>
<dbReference type="PANTHER" id="PTHR19384">
    <property type="entry name" value="NITRIC OXIDE SYNTHASE-RELATED"/>
    <property type="match status" value="1"/>
</dbReference>
<reference evidence="20 21" key="1">
    <citation type="submission" date="2024-07" db="EMBL/GenBank/DDBJ databases">
        <title>Section-level genome sequencing and comparative genomics of Aspergillus sections Usti and Cavernicolus.</title>
        <authorList>
            <consortium name="Lawrence Berkeley National Laboratory"/>
            <person name="Nybo J.L."/>
            <person name="Vesth T.C."/>
            <person name="Theobald S."/>
            <person name="Frisvad J.C."/>
            <person name="Larsen T.O."/>
            <person name="Kjaerboelling I."/>
            <person name="Rothschild-Mancinelli K."/>
            <person name="Lyhne E.K."/>
            <person name="Kogle M.E."/>
            <person name="Barry K."/>
            <person name="Clum A."/>
            <person name="Na H."/>
            <person name="Ledsgaard L."/>
            <person name="Lin J."/>
            <person name="Lipzen A."/>
            <person name="Kuo A."/>
            <person name="Riley R."/>
            <person name="Mondo S."/>
            <person name="Labutti K."/>
            <person name="Haridas S."/>
            <person name="Pangalinan J."/>
            <person name="Salamov A.A."/>
            <person name="Simmons B.A."/>
            <person name="Magnuson J.K."/>
            <person name="Chen J."/>
            <person name="Drula E."/>
            <person name="Henrissat B."/>
            <person name="Wiebenga A."/>
            <person name="Lubbers R.J."/>
            <person name="Gomes A.C."/>
            <person name="Makela M.R."/>
            <person name="Stajich J."/>
            <person name="Grigoriev I.V."/>
            <person name="Mortensen U.H."/>
            <person name="De Vries R.P."/>
            <person name="Baker S.E."/>
            <person name="Andersen M.R."/>
        </authorList>
    </citation>
    <scope>NUCLEOTIDE SEQUENCE [LARGE SCALE GENOMIC DNA]</scope>
    <source>
        <strain evidence="20 21">CBS 123904</strain>
    </source>
</reference>
<keyword evidence="7 16" id="KW-0479">Metal-binding</keyword>
<comment type="similarity">
    <text evidence="2 16">In the N-terminal section; belongs to the cytochrome P450 family.</text>
</comment>
<dbReference type="Pfam" id="PF00667">
    <property type="entry name" value="FAD_binding_1"/>
    <property type="match status" value="1"/>
</dbReference>
<evidence type="ECO:0000259" key="19">
    <source>
        <dbReference type="PROSITE" id="PS51384"/>
    </source>
</evidence>
<dbReference type="InterPro" id="IPR017938">
    <property type="entry name" value="Riboflavin_synthase-like_b-brl"/>
</dbReference>
<proteinExistence type="inferred from homology"/>
<evidence type="ECO:0000256" key="5">
    <source>
        <dbReference type="ARBA" id="ARBA00022630"/>
    </source>
</evidence>
<dbReference type="PROSITE" id="PS00086">
    <property type="entry name" value="CYTOCHROME_P450"/>
    <property type="match status" value="1"/>
</dbReference>
<keyword evidence="11 16" id="KW-0560">Oxidoreductase</keyword>
<dbReference type="InterPro" id="IPR001433">
    <property type="entry name" value="OxRdtase_FAD/NAD-bd"/>
</dbReference>
<dbReference type="InterPro" id="IPR017927">
    <property type="entry name" value="FAD-bd_FR_type"/>
</dbReference>
<comment type="cofactor">
    <cofactor evidence="16">
        <name>FAD</name>
        <dbReference type="ChEBI" id="CHEBI:57692"/>
    </cofactor>
    <cofactor evidence="16">
        <name>FMN</name>
        <dbReference type="ChEBI" id="CHEBI:58210"/>
    </cofactor>
</comment>
<feature type="domain" description="FAD-binding FR-type" evidence="19">
    <location>
        <begin position="673"/>
        <end position="898"/>
    </location>
</feature>
<evidence type="ECO:0000256" key="8">
    <source>
        <dbReference type="ARBA" id="ARBA00022827"/>
    </source>
</evidence>
<comment type="catalytic activity">
    <reaction evidence="15 16">
        <text>2 oxidized [cytochrome P450] + NADPH = 2 reduced [cytochrome P450] + NADP(+) + H(+)</text>
        <dbReference type="Rhea" id="RHEA:24040"/>
        <dbReference type="Rhea" id="RHEA-COMP:14627"/>
        <dbReference type="Rhea" id="RHEA-COMP:14628"/>
        <dbReference type="ChEBI" id="CHEBI:15378"/>
        <dbReference type="ChEBI" id="CHEBI:55376"/>
        <dbReference type="ChEBI" id="CHEBI:57783"/>
        <dbReference type="ChEBI" id="CHEBI:58349"/>
        <dbReference type="ChEBI" id="CHEBI:60344"/>
        <dbReference type="EC" id="1.6.2.4"/>
    </reaction>
</comment>
<keyword evidence="12 16" id="KW-0408">Iron</keyword>
<dbReference type="InterPro" id="IPR023206">
    <property type="entry name" value="Bifunctional_P450_P450_red"/>
</dbReference>
<evidence type="ECO:0000256" key="2">
    <source>
        <dbReference type="ARBA" id="ARBA00010018"/>
    </source>
</evidence>
<feature type="region of interest" description="Disordered" evidence="17">
    <location>
        <begin position="471"/>
        <end position="490"/>
    </location>
</feature>
<evidence type="ECO:0000256" key="17">
    <source>
        <dbReference type="SAM" id="MobiDB-lite"/>
    </source>
</evidence>
<dbReference type="SUPFAM" id="SSF48264">
    <property type="entry name" value="Cytochrome P450"/>
    <property type="match status" value="1"/>
</dbReference>
<comment type="catalytic activity">
    <reaction evidence="14 16">
        <text>an organic molecule + reduced [NADPH--hemoprotein reductase] + O2 = an alcohol + oxidized [NADPH--hemoprotein reductase] + H2O + H(+)</text>
        <dbReference type="Rhea" id="RHEA:17149"/>
        <dbReference type="Rhea" id="RHEA-COMP:11964"/>
        <dbReference type="Rhea" id="RHEA-COMP:11965"/>
        <dbReference type="ChEBI" id="CHEBI:15377"/>
        <dbReference type="ChEBI" id="CHEBI:15378"/>
        <dbReference type="ChEBI" id="CHEBI:15379"/>
        <dbReference type="ChEBI" id="CHEBI:30879"/>
        <dbReference type="ChEBI" id="CHEBI:57618"/>
        <dbReference type="ChEBI" id="CHEBI:58210"/>
        <dbReference type="ChEBI" id="CHEBI:142491"/>
        <dbReference type="EC" id="1.14.14.1"/>
    </reaction>
</comment>
<dbReference type="EMBL" id="JBFXLU010000071">
    <property type="protein sequence ID" value="KAL2845469.1"/>
    <property type="molecule type" value="Genomic_DNA"/>
</dbReference>
<keyword evidence="9 16" id="KW-0521">NADP</keyword>
<dbReference type="InterPro" id="IPR036396">
    <property type="entry name" value="Cyt_P450_sf"/>
</dbReference>
<dbReference type="InterPro" id="IPR003097">
    <property type="entry name" value="CysJ-like_FAD-binding"/>
</dbReference>
<dbReference type="Gene3D" id="1.20.990.10">
    <property type="entry name" value="NADPH-cytochrome p450 Reductase, Chain A, domain 3"/>
    <property type="match status" value="1"/>
</dbReference>
<dbReference type="PRINTS" id="PR00385">
    <property type="entry name" value="P450"/>
</dbReference>